<evidence type="ECO:0000313" key="2">
    <source>
        <dbReference type="Proteomes" id="UP001524502"/>
    </source>
</evidence>
<reference evidence="1 2" key="1">
    <citation type="submission" date="2022-06" db="EMBL/GenBank/DDBJ databases">
        <title>Isolation of gut microbiota from human fecal samples.</title>
        <authorList>
            <person name="Pamer E.G."/>
            <person name="Barat B."/>
            <person name="Waligurski E."/>
            <person name="Medina S."/>
            <person name="Paddock L."/>
            <person name="Mostad J."/>
        </authorList>
    </citation>
    <scope>NUCLEOTIDE SEQUENCE [LARGE SCALE GENOMIC DNA]</scope>
    <source>
        <strain evidence="1 2">SL.3.17</strain>
    </source>
</reference>
<dbReference type="EMBL" id="JANFXK010000013">
    <property type="protein sequence ID" value="MCQ4637488.1"/>
    <property type="molecule type" value="Genomic_DNA"/>
</dbReference>
<evidence type="ECO:0000313" key="1">
    <source>
        <dbReference type="EMBL" id="MCQ4637488.1"/>
    </source>
</evidence>
<proteinExistence type="predicted"/>
<keyword evidence="2" id="KW-1185">Reference proteome</keyword>
<comment type="caution">
    <text evidence="1">The sequence shown here is derived from an EMBL/GenBank/DDBJ whole genome shotgun (WGS) entry which is preliminary data.</text>
</comment>
<name>A0ABT1RQM0_9FIRM</name>
<dbReference type="Proteomes" id="UP001524502">
    <property type="component" value="Unassembled WGS sequence"/>
</dbReference>
<gene>
    <name evidence="1" type="ORF">NE619_12195</name>
</gene>
<sequence>MKAIDFFHKFRNLMQEDNTYKDGRKYKEIYKKDAPEFTKLVNKQIVPAIIGSESNVGCSQEYYRIDVTSWINRKDEFKNSR</sequence>
<accession>A0ABT1RQM0</accession>
<protein>
    <submittedName>
        <fullName evidence="1">Uncharacterized protein</fullName>
    </submittedName>
</protein>
<organism evidence="1 2">
    <name type="scientific">Anaerovorax odorimutans</name>
    <dbReference type="NCBI Taxonomy" id="109327"/>
    <lineage>
        <taxon>Bacteria</taxon>
        <taxon>Bacillati</taxon>
        <taxon>Bacillota</taxon>
        <taxon>Clostridia</taxon>
        <taxon>Peptostreptococcales</taxon>
        <taxon>Anaerovoracaceae</taxon>
        <taxon>Anaerovorax</taxon>
    </lineage>
</organism>
<dbReference type="RefSeq" id="WP_256132676.1">
    <property type="nucleotide sequence ID" value="NZ_JANFXK010000013.1"/>
</dbReference>